<keyword evidence="8" id="KW-0663">Pyridoxal phosphate</keyword>
<evidence type="ECO:0000256" key="5">
    <source>
        <dbReference type="ARBA" id="ARBA00013558"/>
    </source>
</evidence>
<evidence type="ECO:0000256" key="10">
    <source>
        <dbReference type="ARBA" id="ARBA00023014"/>
    </source>
</evidence>
<keyword evidence="15" id="KW-1185">Reference proteome</keyword>
<dbReference type="SUPFAM" id="SSF53383">
    <property type="entry name" value="PLP-dependent transferases"/>
    <property type="match status" value="1"/>
</dbReference>
<reference evidence="14 15" key="1">
    <citation type="submission" date="2020-03" db="EMBL/GenBank/DDBJ databases">
        <title>Genomic Encyclopedia of Type Strains, Phase IV (KMG-IV): sequencing the most valuable type-strain genomes for metagenomic binning, comparative biology and taxonomic classification.</title>
        <authorList>
            <person name="Goeker M."/>
        </authorList>
    </citation>
    <scope>NUCLEOTIDE SEQUENCE [LARGE SCALE GENOMIC DNA]</scope>
    <source>
        <strain evidence="14 15">DSM 27651</strain>
    </source>
</reference>
<sequence>MIYLDHQATAPLLPAAADAMAPWLLPEGSANPHSAHRAGRAAAAAVEAARAQLLAALGAGAGEGRLALTGGATEALNWALKGSWDRRPANRTRIVTAPTEHAAVLDSLHHLARRGAELVMLPVDPLGRVDVAAAAEVIEDSTAIVALMHVNNEIGTVGPVDAIGHLARAAGAVMVCDAVQGFTKLPIPLAACDLVAMSAHKVGGPKGIGALWMRAGIEPEPLLHGGGQEAGLRSGTVSPALAAGFGAAARFSADHAAATRAHLAALHDHARPAFGAEWILNGPPAGADRWPGNLNLRLPGLDAAALVSGLRDLAFSVGSACASGSGRPSHVLRAIGLSDAEARASIRLGFGPGTTVDEVDSAVSRIRDAARAQGLAA</sequence>
<organism evidence="14 15">
    <name type="scientific">Sphingomonas jejuensis</name>
    <dbReference type="NCBI Taxonomy" id="904715"/>
    <lineage>
        <taxon>Bacteria</taxon>
        <taxon>Pseudomonadati</taxon>
        <taxon>Pseudomonadota</taxon>
        <taxon>Alphaproteobacteria</taxon>
        <taxon>Sphingomonadales</taxon>
        <taxon>Sphingomonadaceae</taxon>
        <taxon>Sphingomonas</taxon>
    </lineage>
</organism>
<name>A0ABX0XLI7_9SPHN</name>
<dbReference type="PANTHER" id="PTHR11601">
    <property type="entry name" value="CYSTEINE DESULFURYLASE FAMILY MEMBER"/>
    <property type="match status" value="1"/>
</dbReference>
<dbReference type="Pfam" id="PF00266">
    <property type="entry name" value="Aminotran_5"/>
    <property type="match status" value="1"/>
</dbReference>
<evidence type="ECO:0000256" key="12">
    <source>
        <dbReference type="RuleBase" id="RU004504"/>
    </source>
</evidence>
<dbReference type="InterPro" id="IPR015421">
    <property type="entry name" value="PyrdxlP-dep_Trfase_major"/>
</dbReference>
<dbReference type="EMBL" id="JAATJE010000001">
    <property type="protein sequence ID" value="NJC33631.1"/>
    <property type="molecule type" value="Genomic_DNA"/>
</dbReference>
<accession>A0ABX0XLI7</accession>
<evidence type="ECO:0000256" key="11">
    <source>
        <dbReference type="ARBA" id="ARBA00050776"/>
    </source>
</evidence>
<dbReference type="InterPro" id="IPR000192">
    <property type="entry name" value="Aminotrans_V_dom"/>
</dbReference>
<evidence type="ECO:0000256" key="7">
    <source>
        <dbReference type="ARBA" id="ARBA00022723"/>
    </source>
</evidence>
<comment type="catalytic activity">
    <reaction evidence="11">
        <text>(sulfur carrier)-H + L-cysteine = (sulfur carrier)-SH + L-alanine</text>
        <dbReference type="Rhea" id="RHEA:43892"/>
        <dbReference type="Rhea" id="RHEA-COMP:14737"/>
        <dbReference type="Rhea" id="RHEA-COMP:14739"/>
        <dbReference type="ChEBI" id="CHEBI:29917"/>
        <dbReference type="ChEBI" id="CHEBI:35235"/>
        <dbReference type="ChEBI" id="CHEBI:57972"/>
        <dbReference type="ChEBI" id="CHEBI:64428"/>
        <dbReference type="EC" id="2.8.1.7"/>
    </reaction>
</comment>
<keyword evidence="6 14" id="KW-0808">Transferase</keyword>
<dbReference type="InterPro" id="IPR016454">
    <property type="entry name" value="Cysteine_dSase"/>
</dbReference>
<dbReference type="InterPro" id="IPR020578">
    <property type="entry name" value="Aminotrans_V_PyrdxlP_BS"/>
</dbReference>
<comment type="similarity">
    <text evidence="3">Belongs to the class-V pyridoxal-phosphate-dependent aminotransferase family. NifS/IscS subfamily.</text>
</comment>
<evidence type="ECO:0000259" key="13">
    <source>
        <dbReference type="Pfam" id="PF00266"/>
    </source>
</evidence>
<keyword evidence="10" id="KW-0411">Iron-sulfur</keyword>
<dbReference type="GO" id="GO:0031071">
    <property type="term" value="F:cysteine desulfurase activity"/>
    <property type="evidence" value="ECO:0007669"/>
    <property type="project" value="UniProtKB-EC"/>
</dbReference>
<evidence type="ECO:0000256" key="9">
    <source>
        <dbReference type="ARBA" id="ARBA00023004"/>
    </source>
</evidence>
<dbReference type="PIRSF" id="PIRSF005572">
    <property type="entry name" value="NifS"/>
    <property type="match status" value="1"/>
</dbReference>
<protein>
    <recommendedName>
        <fullName evidence="5">Cysteine desulfurase</fullName>
        <ecNumber evidence="4">2.8.1.7</ecNumber>
    </recommendedName>
</protein>
<evidence type="ECO:0000256" key="1">
    <source>
        <dbReference type="ARBA" id="ARBA00001933"/>
    </source>
</evidence>
<keyword evidence="7" id="KW-0479">Metal-binding</keyword>
<dbReference type="Gene3D" id="3.40.640.10">
    <property type="entry name" value="Type I PLP-dependent aspartate aminotransferase-like (Major domain)"/>
    <property type="match status" value="1"/>
</dbReference>
<evidence type="ECO:0000313" key="15">
    <source>
        <dbReference type="Proteomes" id="UP000734218"/>
    </source>
</evidence>
<dbReference type="PROSITE" id="PS00595">
    <property type="entry name" value="AA_TRANSFER_CLASS_5"/>
    <property type="match status" value="1"/>
</dbReference>
<proteinExistence type="inferred from homology"/>
<dbReference type="EC" id="2.8.1.7" evidence="4"/>
<evidence type="ECO:0000256" key="8">
    <source>
        <dbReference type="ARBA" id="ARBA00022898"/>
    </source>
</evidence>
<dbReference type="Proteomes" id="UP000734218">
    <property type="component" value="Unassembled WGS sequence"/>
</dbReference>
<comment type="cofactor">
    <cofactor evidence="1 12">
        <name>pyridoxal 5'-phosphate</name>
        <dbReference type="ChEBI" id="CHEBI:597326"/>
    </cofactor>
</comment>
<gene>
    <name evidence="14" type="ORF">GGR88_001105</name>
</gene>
<keyword evidence="9" id="KW-0408">Iron</keyword>
<evidence type="ECO:0000256" key="2">
    <source>
        <dbReference type="ARBA" id="ARBA00003120"/>
    </source>
</evidence>
<dbReference type="InterPro" id="IPR015422">
    <property type="entry name" value="PyrdxlP-dep_Trfase_small"/>
</dbReference>
<comment type="caution">
    <text evidence="14">The sequence shown here is derived from an EMBL/GenBank/DDBJ whole genome shotgun (WGS) entry which is preliminary data.</text>
</comment>
<feature type="domain" description="Aminotransferase class V" evidence="13">
    <location>
        <begin position="2"/>
        <end position="360"/>
    </location>
</feature>
<evidence type="ECO:0000313" key="14">
    <source>
        <dbReference type="EMBL" id="NJC33631.1"/>
    </source>
</evidence>
<comment type="function">
    <text evidence="2">Catalyzes the removal of elemental sulfur atoms from cysteine to produce alanine. Seems to participate in the biosynthesis of the nitrogenase metalloclusters by providing the inorganic sulfur required for the Fe-S core formation.</text>
</comment>
<evidence type="ECO:0000256" key="3">
    <source>
        <dbReference type="ARBA" id="ARBA00006490"/>
    </source>
</evidence>
<evidence type="ECO:0000256" key="6">
    <source>
        <dbReference type="ARBA" id="ARBA00022679"/>
    </source>
</evidence>
<dbReference type="InterPro" id="IPR015424">
    <property type="entry name" value="PyrdxlP-dep_Trfase"/>
</dbReference>
<dbReference type="RefSeq" id="WP_167953595.1">
    <property type="nucleotide sequence ID" value="NZ_JAATJE010000001.1"/>
</dbReference>
<dbReference type="Gene3D" id="3.90.1150.10">
    <property type="entry name" value="Aspartate Aminotransferase, domain 1"/>
    <property type="match status" value="1"/>
</dbReference>
<dbReference type="PANTHER" id="PTHR11601:SF34">
    <property type="entry name" value="CYSTEINE DESULFURASE"/>
    <property type="match status" value="1"/>
</dbReference>
<evidence type="ECO:0000256" key="4">
    <source>
        <dbReference type="ARBA" id="ARBA00012239"/>
    </source>
</evidence>